<evidence type="ECO:0000259" key="1">
    <source>
        <dbReference type="Pfam" id="PF08800"/>
    </source>
</evidence>
<gene>
    <name evidence="2" type="ORF">H9625_00545</name>
</gene>
<name>A0ABR8Y475_9BACT</name>
<protein>
    <submittedName>
        <fullName evidence="2">Virulence protein E</fullName>
    </submittedName>
</protein>
<evidence type="ECO:0000313" key="3">
    <source>
        <dbReference type="Proteomes" id="UP000620874"/>
    </source>
</evidence>
<comment type="caution">
    <text evidence="2">The sequence shown here is derived from an EMBL/GenBank/DDBJ whole genome shotgun (WGS) entry which is preliminary data.</text>
</comment>
<dbReference type="RefSeq" id="WP_191762722.1">
    <property type="nucleotide sequence ID" value="NZ_JACSPP010000001.1"/>
</dbReference>
<dbReference type="Proteomes" id="UP000620874">
    <property type="component" value="Unassembled WGS sequence"/>
</dbReference>
<evidence type="ECO:0000313" key="2">
    <source>
        <dbReference type="EMBL" id="MBD8038951.1"/>
    </source>
</evidence>
<sequence length="305" mass="35362">MITVTAFSRLPYEKRINSVTKEEYIVRLEVKPIHEDLDVVLNTIREERLKGVIEQMRFFYDADHKKYDELKHNLPVCIFTGIFNDFNNAGFVSPSGLLIADFDKIPLTEMSEVRDMIEADPYTHFCFMSPSGRGFKVGVKVKDNINNEIHNAYLDALKEYYNSPYWDDNCKGISRACFLSSDKNLYLNPVSKEWTTRKSQPVSFAPTISIPASPVFIPDPETGKIIRYLEGGWDKFPMIPGNRHDSTFKRAREMAEWGISEKVAQDYLSQYIAPDFPKNELQKQINNAYQWVRKRGSIGLKYREL</sequence>
<proteinExistence type="predicted"/>
<keyword evidence="3" id="KW-1185">Reference proteome</keyword>
<organism evidence="2 3">
    <name type="scientific">Phocaeicola intestinalis</name>
    <dbReference type="NCBI Taxonomy" id="2762212"/>
    <lineage>
        <taxon>Bacteria</taxon>
        <taxon>Pseudomonadati</taxon>
        <taxon>Bacteroidota</taxon>
        <taxon>Bacteroidia</taxon>
        <taxon>Bacteroidales</taxon>
        <taxon>Bacteroidaceae</taxon>
        <taxon>Phocaeicola</taxon>
    </lineage>
</organism>
<dbReference type="InterPro" id="IPR014907">
    <property type="entry name" value="BT4734-like_N"/>
</dbReference>
<feature type="domain" description="BT4734-like N-terminal" evidence="1">
    <location>
        <begin position="70"/>
        <end position="186"/>
    </location>
</feature>
<reference evidence="2 3" key="1">
    <citation type="submission" date="2020-08" db="EMBL/GenBank/DDBJ databases">
        <title>A Genomic Blueprint of the Chicken Gut Microbiome.</title>
        <authorList>
            <person name="Gilroy R."/>
            <person name="Ravi A."/>
            <person name="Getino M."/>
            <person name="Pursley I."/>
            <person name="Horton D.L."/>
            <person name="Alikhan N.-F."/>
            <person name="Baker D."/>
            <person name="Gharbi K."/>
            <person name="Hall N."/>
            <person name="Watson M."/>
            <person name="Adriaenssens E.M."/>
            <person name="Foster-Nyarko E."/>
            <person name="Jarju S."/>
            <person name="Secka A."/>
            <person name="Antonio M."/>
            <person name="Oren A."/>
            <person name="Chaudhuri R."/>
            <person name="La Ragione R.M."/>
            <person name="Hildebrand F."/>
            <person name="Pallen M.J."/>
        </authorList>
    </citation>
    <scope>NUCLEOTIDE SEQUENCE [LARGE SCALE GENOMIC DNA]</scope>
    <source>
        <strain evidence="2 3">Sa1CVN1</strain>
    </source>
</reference>
<accession>A0ABR8Y475</accession>
<dbReference type="Pfam" id="PF08800">
    <property type="entry name" value="BT4734-like_N"/>
    <property type="match status" value="1"/>
</dbReference>
<dbReference type="EMBL" id="JACSPP010000001">
    <property type="protein sequence ID" value="MBD8038951.1"/>
    <property type="molecule type" value="Genomic_DNA"/>
</dbReference>